<accession>A0ABT5UE65</accession>
<dbReference type="InterPro" id="IPR052020">
    <property type="entry name" value="Cyclic_di-GMP/3'3'-cGAMP_PDE"/>
</dbReference>
<dbReference type="Gene3D" id="3.40.50.2300">
    <property type="match status" value="1"/>
</dbReference>
<sequence>MHGEFITSAKVLIVDDMATNRELAKTALCSAAYQIDEAENGQEALEKIKNNHYDVVLLDVLMPDIDGLDVCKKLRQEADFALLPVIMVTSLESPDDVIRGMSAGATDYVQKPYFPAELVSRVNAAVRHKRIIDRLDDIETAFFTLARIIEAKDAHQNGPYDRLAHLSLVFAQNLKLTYQQIDALCRGSILHDIGKLGVPDHILLKSSQLNDSEWEIMKQHVIIGEQLCKPFKALQDTVEIIKYHHEAWDGSGYPEGLSGKNIPLLARIFQIVDIYDALSSKRPYKEAYSEETTINILKEESKKGLRDAKLVKEFIALLKAEPKLFQTHKEPVTLSKSCELTEKVMKLGISSWYQKIINSS</sequence>
<keyword evidence="5" id="KW-1185">Reference proteome</keyword>
<name>A0ABT5UE65_9GAMM</name>
<evidence type="ECO:0000259" key="3">
    <source>
        <dbReference type="PROSITE" id="PS51832"/>
    </source>
</evidence>
<dbReference type="EMBL" id="JAPMOU010000040">
    <property type="protein sequence ID" value="MDE1464666.1"/>
    <property type="molecule type" value="Genomic_DNA"/>
</dbReference>
<dbReference type="InterPro" id="IPR011006">
    <property type="entry name" value="CheY-like_superfamily"/>
</dbReference>
<dbReference type="SMART" id="SM00448">
    <property type="entry name" value="REC"/>
    <property type="match status" value="1"/>
</dbReference>
<evidence type="ECO:0000313" key="4">
    <source>
        <dbReference type="EMBL" id="MDE1464666.1"/>
    </source>
</evidence>
<dbReference type="CDD" id="cd00077">
    <property type="entry name" value="HDc"/>
    <property type="match status" value="1"/>
</dbReference>
<protein>
    <submittedName>
        <fullName evidence="4">Response regulator</fullName>
    </submittedName>
</protein>
<reference evidence="4 5" key="1">
    <citation type="submission" date="2022-11" db="EMBL/GenBank/DDBJ databases">
        <title>Spartinivicinus poritis sp. nov., isolated from scleractinian coral Porites lutea.</title>
        <authorList>
            <person name="Zhang G."/>
            <person name="Cai L."/>
            <person name="Wei Q."/>
        </authorList>
    </citation>
    <scope>NUCLEOTIDE SEQUENCE [LARGE SCALE GENOMIC DNA]</scope>
    <source>
        <strain evidence="4 5">A2-2</strain>
    </source>
</reference>
<evidence type="ECO:0000259" key="2">
    <source>
        <dbReference type="PROSITE" id="PS50110"/>
    </source>
</evidence>
<evidence type="ECO:0000313" key="5">
    <source>
        <dbReference type="Proteomes" id="UP001528823"/>
    </source>
</evidence>
<dbReference type="PANTHER" id="PTHR45228:SF1">
    <property type="entry name" value="CYCLIC DI-GMP PHOSPHODIESTERASE TM_0186"/>
    <property type="match status" value="1"/>
</dbReference>
<dbReference type="SUPFAM" id="SSF52172">
    <property type="entry name" value="CheY-like"/>
    <property type="match status" value="1"/>
</dbReference>
<dbReference type="InterPro" id="IPR037522">
    <property type="entry name" value="HD_GYP_dom"/>
</dbReference>
<evidence type="ECO:0000256" key="1">
    <source>
        <dbReference type="PROSITE-ProRule" id="PRU00169"/>
    </source>
</evidence>
<feature type="modified residue" description="4-aspartylphosphate" evidence="1">
    <location>
        <position position="59"/>
    </location>
</feature>
<dbReference type="Pfam" id="PF13487">
    <property type="entry name" value="HD_5"/>
    <property type="match status" value="1"/>
</dbReference>
<dbReference type="PROSITE" id="PS51832">
    <property type="entry name" value="HD_GYP"/>
    <property type="match status" value="1"/>
</dbReference>
<dbReference type="Pfam" id="PF00072">
    <property type="entry name" value="Response_reg"/>
    <property type="match status" value="1"/>
</dbReference>
<dbReference type="SUPFAM" id="SSF109604">
    <property type="entry name" value="HD-domain/PDEase-like"/>
    <property type="match status" value="1"/>
</dbReference>
<dbReference type="PANTHER" id="PTHR45228">
    <property type="entry name" value="CYCLIC DI-GMP PHOSPHODIESTERASE TM_0186-RELATED"/>
    <property type="match status" value="1"/>
</dbReference>
<dbReference type="InterPro" id="IPR003607">
    <property type="entry name" value="HD/PDEase_dom"/>
</dbReference>
<organism evidence="4 5">
    <name type="scientific">Spartinivicinus poritis</name>
    <dbReference type="NCBI Taxonomy" id="2994640"/>
    <lineage>
        <taxon>Bacteria</taxon>
        <taxon>Pseudomonadati</taxon>
        <taxon>Pseudomonadota</taxon>
        <taxon>Gammaproteobacteria</taxon>
        <taxon>Oceanospirillales</taxon>
        <taxon>Zooshikellaceae</taxon>
        <taxon>Spartinivicinus</taxon>
    </lineage>
</organism>
<dbReference type="Gene3D" id="1.10.3210.10">
    <property type="entry name" value="Hypothetical protein af1432"/>
    <property type="match status" value="1"/>
</dbReference>
<gene>
    <name evidence="4" type="ORF">ORQ98_22130</name>
</gene>
<dbReference type="SMART" id="SM00471">
    <property type="entry name" value="HDc"/>
    <property type="match status" value="1"/>
</dbReference>
<feature type="domain" description="Response regulatory" evidence="2">
    <location>
        <begin position="10"/>
        <end position="126"/>
    </location>
</feature>
<dbReference type="InterPro" id="IPR001789">
    <property type="entry name" value="Sig_transdc_resp-reg_receiver"/>
</dbReference>
<comment type="caution">
    <text evidence="4">The sequence shown here is derived from an EMBL/GenBank/DDBJ whole genome shotgun (WGS) entry which is preliminary data.</text>
</comment>
<dbReference type="Proteomes" id="UP001528823">
    <property type="component" value="Unassembled WGS sequence"/>
</dbReference>
<dbReference type="RefSeq" id="WP_274690992.1">
    <property type="nucleotide sequence ID" value="NZ_JAPMOU010000040.1"/>
</dbReference>
<dbReference type="PROSITE" id="PS50110">
    <property type="entry name" value="RESPONSE_REGULATORY"/>
    <property type="match status" value="1"/>
</dbReference>
<feature type="domain" description="HD-GYP" evidence="3">
    <location>
        <begin position="134"/>
        <end position="330"/>
    </location>
</feature>
<keyword evidence="1" id="KW-0597">Phosphoprotein</keyword>
<proteinExistence type="predicted"/>